<keyword evidence="2" id="KW-0479">Metal-binding</keyword>
<dbReference type="GO" id="GO:0016787">
    <property type="term" value="F:hydrolase activity"/>
    <property type="evidence" value="ECO:0007669"/>
    <property type="project" value="UniProtKB-UniRule"/>
</dbReference>
<proteinExistence type="inferred from homology"/>
<dbReference type="EMBL" id="CADCUA010000050">
    <property type="protein sequence ID" value="CAA9302363.1"/>
    <property type="molecule type" value="Genomic_DNA"/>
</dbReference>
<reference evidence="4" key="1">
    <citation type="submission" date="2020-02" db="EMBL/GenBank/DDBJ databases">
        <authorList>
            <person name="Meier V. D."/>
        </authorList>
    </citation>
    <scope>NUCLEOTIDE SEQUENCE</scope>
    <source>
        <strain evidence="4">AVDCRST_MAG71</strain>
    </source>
</reference>
<dbReference type="InterPro" id="IPR000979">
    <property type="entry name" value="Phosphodiesterase_MJ0936/Vps29"/>
</dbReference>
<feature type="domain" description="Calcineurin-like phosphoesterase" evidence="3">
    <location>
        <begin position="2"/>
        <end position="137"/>
    </location>
</feature>
<sequence length="155" mass="16585">MLRIGLISDTHGLLRPEALAFLRGSDCIVHGGDIGNEGILDTLRAIAPLTVVRGNNDTADWARDIPESAHMQLDAGTVYVLHNLAQLGIDPVREGVRVVVSGHSHRPLVREEDGVLYINPGSAGPRRFKLPITVGELMVADGAISSRIVELSAGR</sequence>
<evidence type="ECO:0000259" key="3">
    <source>
        <dbReference type="Pfam" id="PF12850"/>
    </source>
</evidence>
<comment type="similarity">
    <text evidence="1 2">Belongs to the metallophosphoesterase superfamily. YfcE family.</text>
</comment>
<dbReference type="EC" id="3.1.4.-" evidence="2"/>
<gene>
    <name evidence="4" type="ORF">AVDCRST_MAG71-262</name>
</gene>
<dbReference type="Pfam" id="PF12850">
    <property type="entry name" value="Metallophos_2"/>
    <property type="match status" value="1"/>
</dbReference>
<evidence type="ECO:0000313" key="4">
    <source>
        <dbReference type="EMBL" id="CAA9302363.1"/>
    </source>
</evidence>
<protein>
    <recommendedName>
        <fullName evidence="2">Phosphoesterase</fullName>
        <ecNumber evidence="2">3.1.4.-</ecNumber>
    </recommendedName>
</protein>
<organism evidence="4">
    <name type="scientific">uncultured Lysobacter sp</name>
    <dbReference type="NCBI Taxonomy" id="271060"/>
    <lineage>
        <taxon>Bacteria</taxon>
        <taxon>Pseudomonadati</taxon>
        <taxon>Pseudomonadota</taxon>
        <taxon>Gammaproteobacteria</taxon>
        <taxon>Lysobacterales</taxon>
        <taxon>Lysobacteraceae</taxon>
        <taxon>Lysobacter</taxon>
        <taxon>environmental samples</taxon>
    </lineage>
</organism>
<dbReference type="PANTHER" id="PTHR11124">
    <property type="entry name" value="VACUOLAR SORTING PROTEIN VPS29"/>
    <property type="match status" value="1"/>
</dbReference>
<evidence type="ECO:0000256" key="2">
    <source>
        <dbReference type="RuleBase" id="RU362039"/>
    </source>
</evidence>
<dbReference type="InterPro" id="IPR024654">
    <property type="entry name" value="Calcineurin-like_PHP_lpxH"/>
</dbReference>
<dbReference type="SUPFAM" id="SSF56300">
    <property type="entry name" value="Metallo-dependent phosphatases"/>
    <property type="match status" value="1"/>
</dbReference>
<dbReference type="GO" id="GO:0046872">
    <property type="term" value="F:metal ion binding"/>
    <property type="evidence" value="ECO:0007669"/>
    <property type="project" value="UniProtKB-KW"/>
</dbReference>
<evidence type="ECO:0000256" key="1">
    <source>
        <dbReference type="ARBA" id="ARBA00008950"/>
    </source>
</evidence>
<comment type="cofactor">
    <cofactor evidence="2">
        <name>a divalent metal cation</name>
        <dbReference type="ChEBI" id="CHEBI:60240"/>
    </cofactor>
</comment>
<dbReference type="Gene3D" id="3.60.21.10">
    <property type="match status" value="1"/>
</dbReference>
<accession>A0A6J4KFA6</accession>
<name>A0A6J4KFA6_9GAMM</name>
<dbReference type="InterPro" id="IPR029052">
    <property type="entry name" value="Metallo-depent_PP-like"/>
</dbReference>
<dbReference type="NCBIfam" id="TIGR00040">
    <property type="entry name" value="yfcE"/>
    <property type="match status" value="1"/>
</dbReference>
<dbReference type="AlphaFoldDB" id="A0A6J4KFA6"/>